<accession>A0ABU9C4D3</accession>
<dbReference type="RefSeq" id="WP_341397435.1">
    <property type="nucleotide sequence ID" value="NZ_JBBUTI010000001.1"/>
</dbReference>
<reference evidence="1 2" key="1">
    <citation type="submission" date="2024-04" db="EMBL/GenBank/DDBJ databases">
        <title>Novel species of the genus Ideonella isolated from streams.</title>
        <authorList>
            <person name="Lu H."/>
        </authorList>
    </citation>
    <scope>NUCLEOTIDE SEQUENCE [LARGE SCALE GENOMIC DNA]</scope>
    <source>
        <strain evidence="1 2">LYT19W</strain>
    </source>
</reference>
<evidence type="ECO:0000313" key="1">
    <source>
        <dbReference type="EMBL" id="MEK8045292.1"/>
    </source>
</evidence>
<proteinExistence type="predicted"/>
<dbReference type="Pfam" id="PF10985">
    <property type="entry name" value="DUF2805"/>
    <property type="match status" value="1"/>
</dbReference>
<evidence type="ECO:0000313" key="2">
    <source>
        <dbReference type="Proteomes" id="UP001379945"/>
    </source>
</evidence>
<name>A0ABU9C4D3_9BURK</name>
<comment type="caution">
    <text evidence="1">The sequence shown here is derived from an EMBL/GenBank/DDBJ whole genome shotgun (WGS) entry which is preliminary data.</text>
</comment>
<sequence length="77" mass="8623">MAKPAPRLTPDQIARVIATAWDDRPPFYQVMLQHGVSHGQLVQLLKRELTPNAFKLWKQRTEGGPAGAPVAKRPRGR</sequence>
<dbReference type="Proteomes" id="UP001379945">
    <property type="component" value="Unassembled WGS sequence"/>
</dbReference>
<dbReference type="InterPro" id="IPR019882">
    <property type="entry name" value="CHP03643"/>
</dbReference>
<protein>
    <submittedName>
        <fullName evidence="1">DUF2805 domain-containing protein</fullName>
    </submittedName>
</protein>
<organism evidence="1 2">
    <name type="scientific">Ideonella margarita</name>
    <dbReference type="NCBI Taxonomy" id="2984191"/>
    <lineage>
        <taxon>Bacteria</taxon>
        <taxon>Pseudomonadati</taxon>
        <taxon>Pseudomonadota</taxon>
        <taxon>Betaproteobacteria</taxon>
        <taxon>Burkholderiales</taxon>
        <taxon>Sphaerotilaceae</taxon>
        <taxon>Ideonella</taxon>
    </lineage>
</organism>
<keyword evidence="2" id="KW-1185">Reference proteome</keyword>
<dbReference type="EMBL" id="JBBUTI010000001">
    <property type="protein sequence ID" value="MEK8045292.1"/>
    <property type="molecule type" value="Genomic_DNA"/>
</dbReference>
<gene>
    <name evidence="1" type="ORF">AACH00_02900</name>
</gene>